<feature type="compositionally biased region" description="Basic and acidic residues" evidence="1">
    <location>
        <begin position="240"/>
        <end position="264"/>
    </location>
</feature>
<sequence>MPSVGPGLPPANAEKRKRDATNEDDEIIPHSPQSLASGSSSPSTSAKKPRTIGPTLPPASLDERPVQPPETDADSSSDDDDFGPSLPTVKSQKLAVATNEASEVTAHDSQPPAPMKSMRDEWMIVPPSSDDWSSRVDPTKLKNRKFNTGKGSKAPAQNTGQKTNGNWTETPDERKARLQREMMGIKDISVAKDSPKDDATARDNARKLREYNVSEVPRVVADSGFDKEQEQSRGSTLYTEHQKTNPQEKEDDPSARAFDREKDIAGGMRINHTQRKALVNKAADFGSRFSSGKFL</sequence>
<evidence type="ECO:0000259" key="2">
    <source>
        <dbReference type="Pfam" id="PF12572"/>
    </source>
</evidence>
<feature type="compositionally biased region" description="Polar residues" evidence="1">
    <location>
        <begin position="155"/>
        <end position="169"/>
    </location>
</feature>
<dbReference type="EMBL" id="KE721256">
    <property type="protein sequence ID" value="ERF71091.1"/>
    <property type="molecule type" value="Genomic_DNA"/>
</dbReference>
<organism evidence="3 4">
    <name type="scientific">Endocarpon pusillum (strain Z07020 / HMAS-L-300199)</name>
    <name type="common">Lichen-forming fungus</name>
    <dbReference type="NCBI Taxonomy" id="1263415"/>
    <lineage>
        <taxon>Eukaryota</taxon>
        <taxon>Fungi</taxon>
        <taxon>Dikarya</taxon>
        <taxon>Ascomycota</taxon>
        <taxon>Pezizomycotina</taxon>
        <taxon>Eurotiomycetes</taxon>
        <taxon>Chaetothyriomycetidae</taxon>
        <taxon>Verrucariales</taxon>
        <taxon>Verrucariaceae</taxon>
        <taxon>Endocarpon</taxon>
    </lineage>
</organism>
<evidence type="ECO:0000256" key="1">
    <source>
        <dbReference type="SAM" id="MobiDB-lite"/>
    </source>
</evidence>
<dbReference type="GeneID" id="19242643"/>
<dbReference type="Pfam" id="PF12572">
    <property type="entry name" value="DUF3752"/>
    <property type="match status" value="1"/>
</dbReference>
<dbReference type="OMA" id="NKAADFG"/>
<dbReference type="HOGENOM" id="CLU_067132_0_0_1"/>
<proteinExistence type="predicted"/>
<dbReference type="eggNOG" id="KOG4188">
    <property type="taxonomic scope" value="Eukaryota"/>
</dbReference>
<evidence type="ECO:0000313" key="4">
    <source>
        <dbReference type="Proteomes" id="UP000019373"/>
    </source>
</evidence>
<feature type="region of interest" description="Disordered" evidence="1">
    <location>
        <begin position="186"/>
        <end position="206"/>
    </location>
</feature>
<feature type="region of interest" description="Disordered" evidence="1">
    <location>
        <begin position="1"/>
        <end position="173"/>
    </location>
</feature>
<feature type="region of interest" description="Disordered" evidence="1">
    <location>
        <begin position="219"/>
        <end position="270"/>
    </location>
</feature>
<feature type="domain" description="DUF3752" evidence="2">
    <location>
        <begin position="126"/>
        <end position="290"/>
    </location>
</feature>
<name>U1GH25_ENDPU</name>
<dbReference type="RefSeq" id="XP_007803249.1">
    <property type="nucleotide sequence ID" value="XM_007805058.1"/>
</dbReference>
<dbReference type="PANTHER" id="PTHR46370">
    <property type="entry name" value="GPALPP MOTIFS-CONTAINING PROTEIN 1"/>
    <property type="match status" value="1"/>
</dbReference>
<dbReference type="InterPro" id="IPR022226">
    <property type="entry name" value="DUF3752"/>
</dbReference>
<dbReference type="AlphaFoldDB" id="U1GH25"/>
<dbReference type="PANTHER" id="PTHR46370:SF1">
    <property type="entry name" value="GPALPP MOTIFS-CONTAINING PROTEIN 1"/>
    <property type="match status" value="1"/>
</dbReference>
<feature type="compositionally biased region" description="Acidic residues" evidence="1">
    <location>
        <begin position="71"/>
        <end position="82"/>
    </location>
</feature>
<reference evidence="4" key="1">
    <citation type="journal article" date="2014" name="BMC Genomics">
        <title>Genome characteristics reveal the impact of lichenization on lichen-forming fungus Endocarpon pusillum Hedwig (Verrucariales, Ascomycota).</title>
        <authorList>
            <person name="Wang Y.-Y."/>
            <person name="Liu B."/>
            <person name="Zhang X.-Y."/>
            <person name="Zhou Q.-M."/>
            <person name="Zhang T."/>
            <person name="Li H."/>
            <person name="Yu Y.-F."/>
            <person name="Zhang X.-L."/>
            <person name="Hao X.-Y."/>
            <person name="Wang M."/>
            <person name="Wang L."/>
            <person name="Wei J.-C."/>
        </authorList>
    </citation>
    <scope>NUCLEOTIDE SEQUENCE [LARGE SCALE GENOMIC DNA]</scope>
    <source>
        <strain evidence="4">Z07020 / HMAS-L-300199</strain>
    </source>
</reference>
<dbReference type="OrthoDB" id="73491at2759"/>
<accession>U1GH25</accession>
<feature type="compositionally biased region" description="Low complexity" evidence="1">
    <location>
        <begin position="29"/>
        <end position="45"/>
    </location>
</feature>
<gene>
    <name evidence="3" type="ORF">EPUS_07763</name>
</gene>
<keyword evidence="4" id="KW-1185">Reference proteome</keyword>
<dbReference type="InterPro" id="IPR046331">
    <property type="entry name" value="GPAM1-like"/>
</dbReference>
<evidence type="ECO:0000313" key="3">
    <source>
        <dbReference type="EMBL" id="ERF71091.1"/>
    </source>
</evidence>
<protein>
    <recommendedName>
        <fullName evidence="2">DUF3752 domain-containing protein</fullName>
    </recommendedName>
</protein>
<dbReference type="Proteomes" id="UP000019373">
    <property type="component" value="Unassembled WGS sequence"/>
</dbReference>